<dbReference type="EMBL" id="JAFFZM010000002">
    <property type="protein sequence ID" value="MBO8197723.1"/>
    <property type="molecule type" value="Genomic_DNA"/>
</dbReference>
<evidence type="ECO:0000256" key="2">
    <source>
        <dbReference type="SAM" id="Phobius"/>
    </source>
</evidence>
<dbReference type="InterPro" id="IPR021235">
    <property type="entry name" value="DUF2637"/>
</dbReference>
<dbReference type="Proteomes" id="UP000721954">
    <property type="component" value="Unassembled WGS sequence"/>
</dbReference>
<proteinExistence type="predicted"/>
<feature type="transmembrane region" description="Helical" evidence="2">
    <location>
        <begin position="12"/>
        <end position="31"/>
    </location>
</feature>
<protein>
    <submittedName>
        <fullName evidence="3">DUF2637 domain-containing protein</fullName>
    </submittedName>
</protein>
<feature type="compositionally biased region" description="Low complexity" evidence="1">
    <location>
        <begin position="168"/>
        <end position="191"/>
    </location>
</feature>
<keyword evidence="2" id="KW-1133">Transmembrane helix</keyword>
<keyword evidence="2" id="KW-0472">Membrane</keyword>
<evidence type="ECO:0000256" key="1">
    <source>
        <dbReference type="SAM" id="MobiDB-lite"/>
    </source>
</evidence>
<organism evidence="3 4">
    <name type="scientific">Streptomyces smyrnaeus</name>
    <dbReference type="NCBI Taxonomy" id="1387713"/>
    <lineage>
        <taxon>Bacteria</taxon>
        <taxon>Bacillati</taxon>
        <taxon>Actinomycetota</taxon>
        <taxon>Actinomycetes</taxon>
        <taxon>Kitasatosporales</taxon>
        <taxon>Streptomycetaceae</taxon>
        <taxon>Streptomyces</taxon>
    </lineage>
</organism>
<dbReference type="GeneID" id="96258019"/>
<accession>A0ABS3XQZ7</accession>
<reference evidence="3 4" key="1">
    <citation type="submission" date="2021-02" db="EMBL/GenBank/DDBJ databases">
        <title>Streptomyces spirodelae sp. nov., isolated from duckweed.</title>
        <authorList>
            <person name="Saimee Y."/>
            <person name="Duangmal K."/>
        </authorList>
    </citation>
    <scope>NUCLEOTIDE SEQUENCE [LARGE SCALE GENOMIC DNA]</scope>
    <source>
        <strain evidence="3 4">DSM 42105</strain>
    </source>
</reference>
<dbReference type="Pfam" id="PF10935">
    <property type="entry name" value="DUF2637"/>
    <property type="match status" value="1"/>
</dbReference>
<feature type="transmembrane region" description="Helical" evidence="2">
    <location>
        <begin position="43"/>
        <end position="66"/>
    </location>
</feature>
<feature type="region of interest" description="Disordered" evidence="1">
    <location>
        <begin position="248"/>
        <end position="272"/>
    </location>
</feature>
<keyword evidence="4" id="KW-1185">Reference proteome</keyword>
<name>A0ABS3XQZ7_9ACTN</name>
<gene>
    <name evidence="3" type="ORF">JW613_05320</name>
</gene>
<evidence type="ECO:0000313" key="4">
    <source>
        <dbReference type="Proteomes" id="UP000721954"/>
    </source>
</evidence>
<feature type="region of interest" description="Disordered" evidence="1">
    <location>
        <begin position="155"/>
        <end position="211"/>
    </location>
</feature>
<comment type="caution">
    <text evidence="3">The sequence shown here is derived from an EMBL/GenBank/DDBJ whole genome shotgun (WGS) entry which is preliminary data.</text>
</comment>
<sequence length="272" mass="28230">MTLAAIPGTAAIRAGIGLLGAIGFALSYDALRQMAAAVHIRGPLTYAFPLVIDGFIAIGIGALLILRAAALPARLYVWALVGLATATSIWANALHAVRLNQPTPHGPGLHLDNATVGVLSAIPPLALAGAVHLYLLVHRHNRHTGADEAAATFDRHTGTTGHQPARSAPDSPTPAAQAADTAAADGPTDPVTPRPTAKARSQGRPATASMEEILAIGRMAPRGRGGWVSRRNVEAAIRAAGHSIGRDRLTEATRALQDEADRHEPEHAYADA</sequence>
<dbReference type="RefSeq" id="WP_209209508.1">
    <property type="nucleotide sequence ID" value="NZ_JAFFZM010000002.1"/>
</dbReference>
<keyword evidence="2" id="KW-0812">Transmembrane</keyword>
<evidence type="ECO:0000313" key="3">
    <source>
        <dbReference type="EMBL" id="MBO8197723.1"/>
    </source>
</evidence>
<feature type="transmembrane region" description="Helical" evidence="2">
    <location>
        <begin position="114"/>
        <end position="137"/>
    </location>
</feature>
<feature type="transmembrane region" description="Helical" evidence="2">
    <location>
        <begin position="75"/>
        <end position="94"/>
    </location>
</feature>